<dbReference type="AlphaFoldDB" id="A0A2P7TY34"/>
<dbReference type="EMBL" id="PXYY01000089">
    <property type="protein sequence ID" value="PSJ79601.1"/>
    <property type="molecule type" value="Genomic_DNA"/>
</dbReference>
<dbReference type="Pfam" id="PF24575">
    <property type="entry name" value="TPR_Slam"/>
    <property type="match status" value="1"/>
</dbReference>
<dbReference type="InterPro" id="IPR011990">
    <property type="entry name" value="TPR-like_helical_dom_sf"/>
</dbReference>
<comment type="caution">
    <text evidence="2">The sequence shown here is derived from an EMBL/GenBank/DDBJ whole genome shotgun (WGS) entry which is preliminary data.</text>
</comment>
<proteinExistence type="predicted"/>
<reference evidence="2 3" key="1">
    <citation type="submission" date="2018-03" db="EMBL/GenBank/DDBJ databases">
        <title>Neisseria weixii sp. nov., isolated from the intestinal contents of Tibetan Plateau pika (Ochotona curzoniae) in Yushu, Qinghai Province, China.</title>
        <authorList>
            <person name="Gui Z."/>
        </authorList>
    </citation>
    <scope>NUCLEOTIDE SEQUENCE [LARGE SCALE GENOMIC DNA]</scope>
    <source>
        <strain evidence="2 3">ATCC 51483</strain>
    </source>
</reference>
<accession>A0A2P7TY34</accession>
<name>A0A2P7TY34_9NEIS</name>
<sequence length="239" mass="26874">MLKKTLTFFPISAPLYAEDLPVLPVSVPEPLFFENETATPALQLSKETQRPSETAGQVKTLTEAQLRENPELLVPLINQALVVKRWDLFALYRTTDAPDQTLIVYAEGTLLRGLGEVGEAVARYREIVATDQNLPYVKLDLGLMLAEDKQYREEERMLAEVEAAEVTPATKRLSAAYRAAAVKAQAWQLDFSLQYERPDNVNNASDERIAEWQRAALDEKRRQPATACRRFPLPRGCAA</sequence>
<dbReference type="Proteomes" id="UP000241868">
    <property type="component" value="Unassembled WGS sequence"/>
</dbReference>
<dbReference type="OrthoDB" id="6655393at2"/>
<organism evidence="2 3">
    <name type="scientific">Neisseria iguanae</name>
    <dbReference type="NCBI Taxonomy" id="90242"/>
    <lineage>
        <taxon>Bacteria</taxon>
        <taxon>Pseudomonadati</taxon>
        <taxon>Pseudomonadota</taxon>
        <taxon>Betaproteobacteria</taxon>
        <taxon>Neisseriales</taxon>
        <taxon>Neisseriaceae</taxon>
        <taxon>Neisseria</taxon>
    </lineage>
</organism>
<evidence type="ECO:0000313" key="2">
    <source>
        <dbReference type="EMBL" id="PSJ79601.1"/>
    </source>
</evidence>
<evidence type="ECO:0000313" key="3">
    <source>
        <dbReference type="Proteomes" id="UP000241868"/>
    </source>
</evidence>
<dbReference type="InterPro" id="IPR057556">
    <property type="entry name" value="TPR_Slam"/>
</dbReference>
<feature type="domain" description="Surface lipoprotein assembly modifier N-terminal TPR repeats region" evidence="1">
    <location>
        <begin position="60"/>
        <end position="155"/>
    </location>
</feature>
<dbReference type="SUPFAM" id="SSF48452">
    <property type="entry name" value="TPR-like"/>
    <property type="match status" value="1"/>
</dbReference>
<keyword evidence="3" id="KW-1185">Reference proteome</keyword>
<evidence type="ECO:0000259" key="1">
    <source>
        <dbReference type="Pfam" id="PF24575"/>
    </source>
</evidence>
<gene>
    <name evidence="2" type="ORF">C7N83_11235</name>
</gene>
<dbReference type="RefSeq" id="WP_106742743.1">
    <property type="nucleotide sequence ID" value="NZ_PXYY01000089.1"/>
</dbReference>
<protein>
    <recommendedName>
        <fullName evidence="1">Surface lipoprotein assembly modifier N-terminal TPR repeats region domain-containing protein</fullName>
    </recommendedName>
</protein>